<gene>
    <name evidence="1" type="ORF">ARMGADRAFT_743390</name>
</gene>
<evidence type="ECO:0000313" key="1">
    <source>
        <dbReference type="EMBL" id="PBK95707.1"/>
    </source>
</evidence>
<proteinExistence type="predicted"/>
<dbReference type="AlphaFoldDB" id="A0A2H3E303"/>
<evidence type="ECO:0000313" key="2">
    <source>
        <dbReference type="Proteomes" id="UP000217790"/>
    </source>
</evidence>
<dbReference type="EMBL" id="KZ293651">
    <property type="protein sequence ID" value="PBK95707.1"/>
    <property type="molecule type" value="Genomic_DNA"/>
</dbReference>
<dbReference type="InParanoid" id="A0A2H3E303"/>
<reference evidence="2" key="1">
    <citation type="journal article" date="2017" name="Nat. Ecol. Evol.">
        <title>Genome expansion and lineage-specific genetic innovations in the forest pathogenic fungi Armillaria.</title>
        <authorList>
            <person name="Sipos G."/>
            <person name="Prasanna A.N."/>
            <person name="Walter M.C."/>
            <person name="O'Connor E."/>
            <person name="Balint B."/>
            <person name="Krizsan K."/>
            <person name="Kiss B."/>
            <person name="Hess J."/>
            <person name="Varga T."/>
            <person name="Slot J."/>
            <person name="Riley R."/>
            <person name="Boka B."/>
            <person name="Rigling D."/>
            <person name="Barry K."/>
            <person name="Lee J."/>
            <person name="Mihaltcheva S."/>
            <person name="LaButti K."/>
            <person name="Lipzen A."/>
            <person name="Waldron R."/>
            <person name="Moloney N.M."/>
            <person name="Sperisen C."/>
            <person name="Kredics L."/>
            <person name="Vagvoelgyi C."/>
            <person name="Patrignani A."/>
            <person name="Fitzpatrick D."/>
            <person name="Nagy I."/>
            <person name="Doyle S."/>
            <person name="Anderson J.B."/>
            <person name="Grigoriev I.V."/>
            <person name="Gueldener U."/>
            <person name="Muensterkoetter M."/>
            <person name="Nagy L.G."/>
        </authorList>
    </citation>
    <scope>NUCLEOTIDE SEQUENCE [LARGE SCALE GENOMIC DNA]</scope>
    <source>
        <strain evidence="2">Ar21-2</strain>
    </source>
</reference>
<protein>
    <submittedName>
        <fullName evidence="1">Uncharacterized protein</fullName>
    </submittedName>
</protein>
<sequence>MTSLPTISLSLVQLTSPVGLSLQPLVVLDSTFTVIMPLPGTSSVGTVGDSHENHHEPPKSSFFSCFRRKRASSEKDIIGEKDAVKDSTIYPRILLFLSLLLNWLICCHAREVAY</sequence>
<dbReference type="Proteomes" id="UP000217790">
    <property type="component" value="Unassembled WGS sequence"/>
</dbReference>
<name>A0A2H3E303_ARMGA</name>
<keyword evidence="2" id="KW-1185">Reference proteome</keyword>
<accession>A0A2H3E303</accession>
<organism evidence="1 2">
    <name type="scientific">Armillaria gallica</name>
    <name type="common">Bulbous honey fungus</name>
    <name type="synonym">Armillaria bulbosa</name>
    <dbReference type="NCBI Taxonomy" id="47427"/>
    <lineage>
        <taxon>Eukaryota</taxon>
        <taxon>Fungi</taxon>
        <taxon>Dikarya</taxon>
        <taxon>Basidiomycota</taxon>
        <taxon>Agaricomycotina</taxon>
        <taxon>Agaricomycetes</taxon>
        <taxon>Agaricomycetidae</taxon>
        <taxon>Agaricales</taxon>
        <taxon>Marasmiineae</taxon>
        <taxon>Physalacriaceae</taxon>
        <taxon>Armillaria</taxon>
    </lineage>
</organism>